<accession>A0A4V3D334</accession>
<sequence length="114" mass="13323">METLNSSKPKARKEHRCNFCWGVIPKGEVYESQTNVYEGTIYTWKAHTSCQDIARELKMFEDAGSEGVCDGMFSEYINEEYHLLTETSKDESVILPKTTFQERLEYVKKQRLIK</sequence>
<comment type="caution">
    <text evidence="1">The sequence shown here is derived from an EMBL/GenBank/DDBJ whole genome shotgun (WGS) entry which is preliminary data.</text>
</comment>
<evidence type="ECO:0000313" key="1">
    <source>
        <dbReference type="EMBL" id="TDQ27664.1"/>
    </source>
</evidence>
<evidence type="ECO:0000313" key="2">
    <source>
        <dbReference type="Proteomes" id="UP000295390"/>
    </source>
</evidence>
<dbReference type="OrthoDB" id="1551473at2"/>
<gene>
    <name evidence="1" type="ORF">DFQ07_1515</name>
</gene>
<reference evidence="1 2" key="1">
    <citation type="submission" date="2019-03" db="EMBL/GenBank/DDBJ databases">
        <title>Genomic Encyclopedia of Type Strains, Phase III (KMG-III): the genomes of soil and plant-associated and newly described type strains.</title>
        <authorList>
            <person name="Whitman W."/>
        </authorList>
    </citation>
    <scope>NUCLEOTIDE SEQUENCE [LARGE SCALE GENOMIC DNA]</scope>
    <source>
        <strain evidence="1 2">CECT 8283</strain>
    </source>
</reference>
<dbReference type="RefSeq" id="WP_133535646.1">
    <property type="nucleotide sequence ID" value="NZ_SNYH01000003.1"/>
</dbReference>
<dbReference type="EMBL" id="SNYH01000003">
    <property type="protein sequence ID" value="TDQ27664.1"/>
    <property type="molecule type" value="Genomic_DNA"/>
</dbReference>
<keyword evidence="2" id="KW-1185">Reference proteome</keyword>
<dbReference type="AlphaFoldDB" id="A0A4V3D334"/>
<protein>
    <submittedName>
        <fullName evidence="1">Uncharacterized protein</fullName>
    </submittedName>
</protein>
<dbReference type="Proteomes" id="UP000295390">
    <property type="component" value="Unassembled WGS sequence"/>
</dbReference>
<proteinExistence type="predicted"/>
<organism evidence="1 2">
    <name type="scientific">Tenacibaculum caenipelagi</name>
    <dbReference type="NCBI Taxonomy" id="1325435"/>
    <lineage>
        <taxon>Bacteria</taxon>
        <taxon>Pseudomonadati</taxon>
        <taxon>Bacteroidota</taxon>
        <taxon>Flavobacteriia</taxon>
        <taxon>Flavobacteriales</taxon>
        <taxon>Flavobacteriaceae</taxon>
        <taxon>Tenacibaculum</taxon>
    </lineage>
</organism>
<name>A0A4V3D334_9FLAO</name>